<evidence type="ECO:0000313" key="3">
    <source>
        <dbReference type="Proteomes" id="UP000008912"/>
    </source>
</evidence>
<dbReference type="GeneTree" id="ENSGT00510000049662"/>
<dbReference type="PANTHER" id="PTHR21683">
    <property type="entry name" value="COILED-COIL DOMAIN-CONTAINING PROTEIN 42 LIKE-2-LIKE-RELATED"/>
    <property type="match status" value="1"/>
</dbReference>
<reference evidence="2" key="2">
    <citation type="submission" date="2025-08" db="UniProtKB">
        <authorList>
            <consortium name="Ensembl"/>
        </authorList>
    </citation>
    <scope>IDENTIFICATION</scope>
</reference>
<feature type="region of interest" description="Disordered" evidence="1">
    <location>
        <begin position="232"/>
        <end position="263"/>
    </location>
</feature>
<reference evidence="2 3" key="1">
    <citation type="journal article" date="2010" name="Nature">
        <title>The sequence and de novo assembly of the giant panda genome.</title>
        <authorList>
            <person name="Li R."/>
            <person name="Fan W."/>
            <person name="Tian G."/>
            <person name="Zhu H."/>
            <person name="He L."/>
            <person name="Cai J."/>
            <person name="Huang Q."/>
            <person name="Cai Q."/>
            <person name="Li B."/>
            <person name="Bai Y."/>
            <person name="Zhang Z."/>
            <person name="Zhang Y."/>
            <person name="Wang W."/>
            <person name="Li J."/>
            <person name="Wei F."/>
            <person name="Li H."/>
            <person name="Jian M."/>
            <person name="Li J."/>
            <person name="Zhang Z."/>
            <person name="Nielsen R."/>
            <person name="Li D."/>
            <person name="Gu W."/>
            <person name="Yang Z."/>
            <person name="Xuan Z."/>
            <person name="Ryder O.A."/>
            <person name="Leung F.C."/>
            <person name="Zhou Y."/>
            <person name="Cao J."/>
            <person name="Sun X."/>
            <person name="Fu Y."/>
            <person name="Fang X."/>
            <person name="Guo X."/>
            <person name="Wang B."/>
            <person name="Hou R."/>
            <person name="Shen F."/>
            <person name="Mu B."/>
            <person name="Ni P."/>
            <person name="Lin R."/>
            <person name="Qian W."/>
            <person name="Wang G."/>
            <person name="Yu C."/>
            <person name="Nie W."/>
            <person name="Wang J."/>
            <person name="Wu Z."/>
            <person name="Liang H."/>
            <person name="Min J."/>
            <person name="Wu Q."/>
            <person name="Cheng S."/>
            <person name="Ruan J."/>
            <person name="Wang M."/>
            <person name="Shi Z."/>
            <person name="Wen M."/>
            <person name="Liu B."/>
            <person name="Ren X."/>
            <person name="Zheng H."/>
            <person name="Dong D."/>
            <person name="Cook K."/>
            <person name="Shan G."/>
            <person name="Zhang H."/>
            <person name="Kosiol C."/>
            <person name="Xie X."/>
            <person name="Lu Z."/>
            <person name="Zheng H."/>
            <person name="Li Y."/>
            <person name="Steiner C.C."/>
            <person name="Lam T.T."/>
            <person name="Lin S."/>
            <person name="Zhang Q."/>
            <person name="Li G."/>
            <person name="Tian J."/>
            <person name="Gong T."/>
            <person name="Liu H."/>
            <person name="Zhang D."/>
            <person name="Fang L."/>
            <person name="Ye C."/>
            <person name="Zhang J."/>
            <person name="Hu W."/>
            <person name="Xu A."/>
            <person name="Ren Y."/>
            <person name="Zhang G."/>
            <person name="Bruford M.W."/>
            <person name="Li Q."/>
            <person name="Ma L."/>
            <person name="Guo Y."/>
            <person name="An N."/>
            <person name="Hu Y."/>
            <person name="Zheng Y."/>
            <person name="Shi Y."/>
            <person name="Li Z."/>
            <person name="Liu Q."/>
            <person name="Chen Y."/>
            <person name="Zhao J."/>
            <person name="Qu N."/>
            <person name="Zhao S."/>
            <person name="Tian F."/>
            <person name="Wang X."/>
            <person name="Wang H."/>
            <person name="Xu L."/>
            <person name="Liu X."/>
            <person name="Vinar T."/>
            <person name="Wang Y."/>
            <person name="Lam T.W."/>
            <person name="Yiu S.M."/>
            <person name="Liu S."/>
            <person name="Zhang H."/>
            <person name="Li D."/>
            <person name="Huang Y."/>
            <person name="Wang X."/>
            <person name="Yang G."/>
            <person name="Jiang Z."/>
            <person name="Wang J."/>
            <person name="Qin N."/>
            <person name="Li L."/>
            <person name="Li J."/>
            <person name="Bolund L."/>
            <person name="Kristiansen K."/>
            <person name="Wong G.K."/>
            <person name="Olson M."/>
            <person name="Zhang X."/>
            <person name="Li S."/>
            <person name="Yang H."/>
            <person name="Wang J."/>
            <person name="Wang J."/>
        </authorList>
    </citation>
    <scope>NUCLEOTIDE SEQUENCE [LARGE SCALE GENOMIC DNA]</scope>
</reference>
<dbReference type="AlphaFoldDB" id="A0A7N5K4D3"/>
<feature type="compositionally biased region" description="Polar residues" evidence="1">
    <location>
        <begin position="253"/>
        <end position="263"/>
    </location>
</feature>
<accession>A0A7N5K4D3</accession>
<dbReference type="InterPro" id="IPR051147">
    <property type="entry name" value="CFAP_domain-containing"/>
</dbReference>
<dbReference type="Ensembl" id="ENSAMET00000025458.1">
    <property type="protein sequence ID" value="ENSAMEP00000034755.1"/>
    <property type="gene ID" value="ENSAMEG00000024894.1"/>
</dbReference>
<dbReference type="Proteomes" id="UP000008912">
    <property type="component" value="Unassembled WGS sequence"/>
</dbReference>
<reference evidence="2" key="3">
    <citation type="submission" date="2025-09" db="UniProtKB">
        <authorList>
            <consortium name="Ensembl"/>
        </authorList>
    </citation>
    <scope>IDENTIFICATION</scope>
</reference>
<sequence>MVAVDTSQGAGPSITSDKDRHLQVLSQELCRLQAKQRKLKREVEKHKLFEDYLIKVLEIIPKGHNEGEEPEAVLVETMVEHYGQLFTISQDIQKHLEALSEMNRVVHQRLESLEESHRALIPGLKIRLCQLQKRCHHEQKQWGQLGHHVTSQKDMDSYNTQLLHYMHVAINNMVRQCSPSTHSVPKSMDLFSKLDLIQEFMLDKMETVRFISLLMEPRVCWSGDSLRNPRRYPRSFRKCPRDQDLVPRAPLPGTQTSEYSSLK</sequence>
<dbReference type="PANTHER" id="PTHR21683:SF18">
    <property type="entry name" value="COILED-COIL DOMAIN-CONTAINING PROTEIN 42 HOMOLOG"/>
    <property type="match status" value="1"/>
</dbReference>
<dbReference type="InParanoid" id="A0A7N5K4D3"/>
<proteinExistence type="predicted"/>
<evidence type="ECO:0000313" key="2">
    <source>
        <dbReference type="Ensembl" id="ENSAMEP00000034755.1"/>
    </source>
</evidence>
<evidence type="ECO:0000256" key="1">
    <source>
        <dbReference type="SAM" id="MobiDB-lite"/>
    </source>
</evidence>
<gene>
    <name evidence="2" type="primary">CCDC197</name>
</gene>
<protein>
    <submittedName>
        <fullName evidence="2">Coiled-coil domain containing 197</fullName>
    </submittedName>
</protein>
<organism evidence="2 3">
    <name type="scientific">Ailuropoda melanoleuca</name>
    <name type="common">Giant panda</name>
    <dbReference type="NCBI Taxonomy" id="9646"/>
    <lineage>
        <taxon>Eukaryota</taxon>
        <taxon>Metazoa</taxon>
        <taxon>Chordata</taxon>
        <taxon>Craniata</taxon>
        <taxon>Vertebrata</taxon>
        <taxon>Euteleostomi</taxon>
        <taxon>Mammalia</taxon>
        <taxon>Eutheria</taxon>
        <taxon>Laurasiatheria</taxon>
        <taxon>Carnivora</taxon>
        <taxon>Caniformia</taxon>
        <taxon>Ursidae</taxon>
        <taxon>Ailuropoda</taxon>
    </lineage>
</organism>
<name>A0A7N5K4D3_AILME</name>
<keyword evidence="3" id="KW-1185">Reference proteome</keyword>